<dbReference type="Proteomes" id="UP000321328">
    <property type="component" value="Unassembled WGS sequence"/>
</dbReference>
<name>A0A511D3R4_9PSEU</name>
<dbReference type="STRING" id="1123024.GCA_000423625_04042"/>
<comment type="caution">
    <text evidence="1">The sequence shown here is derived from an EMBL/GenBank/DDBJ whole genome shotgun (WGS) entry which is preliminary data.</text>
</comment>
<keyword evidence="2" id="KW-1185">Reference proteome</keyword>
<dbReference type="EMBL" id="BJVI01000032">
    <property type="protein sequence ID" value="GEL19153.1"/>
    <property type="molecule type" value="Genomic_DNA"/>
</dbReference>
<protein>
    <submittedName>
        <fullName evidence="1">Uncharacterized protein</fullName>
    </submittedName>
</protein>
<evidence type="ECO:0000313" key="2">
    <source>
        <dbReference type="Proteomes" id="UP000321328"/>
    </source>
</evidence>
<evidence type="ECO:0000313" key="1">
    <source>
        <dbReference type="EMBL" id="GEL19153.1"/>
    </source>
</evidence>
<proteinExistence type="predicted"/>
<sequence length="60" mass="6489">MTEREAPRHGRSDPEAPREMDAIARVAARLFAVAPLVNWLMDLIGSAPGPLRIAALLPTV</sequence>
<gene>
    <name evidence="1" type="ORF">PA7_29900</name>
</gene>
<organism evidence="1 2">
    <name type="scientific">Pseudonocardia asaccharolytica DSM 44247 = NBRC 16224</name>
    <dbReference type="NCBI Taxonomy" id="1123024"/>
    <lineage>
        <taxon>Bacteria</taxon>
        <taxon>Bacillati</taxon>
        <taxon>Actinomycetota</taxon>
        <taxon>Actinomycetes</taxon>
        <taxon>Pseudonocardiales</taxon>
        <taxon>Pseudonocardiaceae</taxon>
        <taxon>Pseudonocardia</taxon>
    </lineage>
</organism>
<reference evidence="1 2" key="1">
    <citation type="submission" date="2019-07" db="EMBL/GenBank/DDBJ databases">
        <title>Whole genome shotgun sequence of Pseudonocardia asaccharolytica NBRC 16224.</title>
        <authorList>
            <person name="Hosoyama A."/>
            <person name="Uohara A."/>
            <person name="Ohji S."/>
            <person name="Ichikawa N."/>
        </authorList>
    </citation>
    <scope>NUCLEOTIDE SEQUENCE [LARGE SCALE GENOMIC DNA]</scope>
    <source>
        <strain evidence="1 2">NBRC 16224</strain>
    </source>
</reference>
<dbReference type="AlphaFoldDB" id="A0A511D3R4"/>
<accession>A0A511D3R4</accession>